<dbReference type="FunFam" id="3.40.50.300:FF:000006">
    <property type="entry name" value="DNA-binding transcriptional regulator NtrC"/>
    <property type="match status" value="1"/>
</dbReference>
<dbReference type="InterPro" id="IPR027417">
    <property type="entry name" value="P-loop_NTPase"/>
</dbReference>
<gene>
    <name evidence="8" type="ORF">KL86DPRO_11104</name>
</gene>
<evidence type="ECO:0000256" key="6">
    <source>
        <dbReference type="SAM" id="MobiDB-lite"/>
    </source>
</evidence>
<protein>
    <submittedName>
        <fullName evidence="8">PAS modulated sigma54 specific transcriptional regulator, Fis family</fullName>
    </submittedName>
</protein>
<dbReference type="Pfam" id="PF02954">
    <property type="entry name" value="HTH_8"/>
    <property type="match status" value="1"/>
</dbReference>
<dbReference type="InterPro" id="IPR003018">
    <property type="entry name" value="GAF"/>
</dbReference>
<proteinExistence type="predicted"/>
<feature type="region of interest" description="Disordered" evidence="6">
    <location>
        <begin position="523"/>
        <end position="543"/>
    </location>
</feature>
<evidence type="ECO:0000256" key="2">
    <source>
        <dbReference type="ARBA" id="ARBA00022840"/>
    </source>
</evidence>
<evidence type="ECO:0000313" key="8">
    <source>
        <dbReference type="EMBL" id="SBV96786.1"/>
    </source>
</evidence>
<dbReference type="InterPro" id="IPR003593">
    <property type="entry name" value="AAA+_ATPase"/>
</dbReference>
<name>A0A212JBI3_9DELT</name>
<reference evidence="8" key="1">
    <citation type="submission" date="2016-04" db="EMBL/GenBank/DDBJ databases">
        <authorList>
            <person name="Evans L.H."/>
            <person name="Alamgir A."/>
            <person name="Owens N."/>
            <person name="Weber N.D."/>
            <person name="Virtaneva K."/>
            <person name="Barbian K."/>
            <person name="Babar A."/>
            <person name="Rosenke K."/>
        </authorList>
    </citation>
    <scope>NUCLEOTIDE SEQUENCE</scope>
    <source>
        <strain evidence="8">86</strain>
    </source>
</reference>
<dbReference type="GO" id="GO:0005524">
    <property type="term" value="F:ATP binding"/>
    <property type="evidence" value="ECO:0007669"/>
    <property type="project" value="UniProtKB-KW"/>
</dbReference>
<dbReference type="Gene3D" id="3.40.50.300">
    <property type="entry name" value="P-loop containing nucleotide triphosphate hydrolases"/>
    <property type="match status" value="1"/>
</dbReference>
<dbReference type="Pfam" id="PF25601">
    <property type="entry name" value="AAA_lid_14"/>
    <property type="match status" value="1"/>
</dbReference>
<dbReference type="Gene3D" id="1.10.8.60">
    <property type="match status" value="1"/>
</dbReference>
<evidence type="ECO:0000256" key="4">
    <source>
        <dbReference type="ARBA" id="ARBA00023125"/>
    </source>
</evidence>
<dbReference type="EMBL" id="FLUQ01000001">
    <property type="protein sequence ID" value="SBV96786.1"/>
    <property type="molecule type" value="Genomic_DNA"/>
</dbReference>
<dbReference type="SUPFAM" id="SSF52540">
    <property type="entry name" value="P-loop containing nucleoside triphosphate hydrolases"/>
    <property type="match status" value="1"/>
</dbReference>
<keyword evidence="5" id="KW-0804">Transcription</keyword>
<dbReference type="InterPro" id="IPR029016">
    <property type="entry name" value="GAF-like_dom_sf"/>
</dbReference>
<dbReference type="SMART" id="SM00382">
    <property type="entry name" value="AAA"/>
    <property type="match status" value="1"/>
</dbReference>
<dbReference type="InterPro" id="IPR058031">
    <property type="entry name" value="AAA_lid_NorR"/>
</dbReference>
<sequence>MLNSILPDITRLCRIMSTVTGVDIEIVNADMTRVAGTGIYADSVGKSLEQADAIYHTAFTGGKTVFVDNPRDNELCHGCPDKARCRELLNMCSPIMLNGRTLGVIGVVCFSREERERVMAQKEVFLEFVEQIASVIARRVDQEQQARKVSRMLDALMQVTDGNARGVLILGRSGKISYINEMACQSFALPENCQGMPVALRDTGNVFANMAEYEVRVNGVDHLVFGRHMPIQSQDEDFASVLITDPLERLTEMLSQAASSGESSGALDAIISEGKKLGKLKDRVRQIAKTPSTVLITGESGTGKELFARAIHAESDRADKPFIAINCGAIPDQLLESELFGYVRGAFTGASDSGRMGKFELANKGVIFLDEISSMSLYLQVKLLRVLQEKCFTRLGSNRLIEVDVRVIAATNDNLAELIAQRMFREDLFYRLNVIPLELPPLRERKEDIPRLAEYFLDRYCTRFGKPPVRLSPHILETFQAYPWPGNVREFENCIEYMINMHEGGPMSHSLVPLKIRTGRAGGAPAPAVAPREALSPAAPAGPEHGEAPIAALADLETAAIRNAIARYGTTAAGKQQAARALGIGIATLYRKLRDIPGL</sequence>
<dbReference type="PROSITE" id="PS00675">
    <property type="entry name" value="SIGMA54_INTERACT_1"/>
    <property type="match status" value="1"/>
</dbReference>
<evidence type="ECO:0000256" key="3">
    <source>
        <dbReference type="ARBA" id="ARBA00023015"/>
    </source>
</evidence>
<dbReference type="SUPFAM" id="SSF46689">
    <property type="entry name" value="Homeodomain-like"/>
    <property type="match status" value="1"/>
</dbReference>
<dbReference type="CDD" id="cd00009">
    <property type="entry name" value="AAA"/>
    <property type="match status" value="1"/>
</dbReference>
<dbReference type="GO" id="GO:0043565">
    <property type="term" value="F:sequence-specific DNA binding"/>
    <property type="evidence" value="ECO:0007669"/>
    <property type="project" value="InterPro"/>
</dbReference>
<dbReference type="InterPro" id="IPR025662">
    <property type="entry name" value="Sigma_54_int_dom_ATP-bd_1"/>
</dbReference>
<keyword evidence="3" id="KW-0805">Transcription regulation</keyword>
<dbReference type="InterPro" id="IPR009057">
    <property type="entry name" value="Homeodomain-like_sf"/>
</dbReference>
<dbReference type="PANTHER" id="PTHR32071:SF57">
    <property type="entry name" value="C4-DICARBOXYLATE TRANSPORT TRANSCRIPTIONAL REGULATORY PROTEIN DCTD"/>
    <property type="match status" value="1"/>
</dbReference>
<evidence type="ECO:0000256" key="5">
    <source>
        <dbReference type="ARBA" id="ARBA00023163"/>
    </source>
</evidence>
<dbReference type="Gene3D" id="1.10.10.60">
    <property type="entry name" value="Homeodomain-like"/>
    <property type="match status" value="1"/>
</dbReference>
<dbReference type="AlphaFoldDB" id="A0A212JBI3"/>
<organism evidence="8">
    <name type="scientific">uncultured delta proteobacterium</name>
    <dbReference type="NCBI Taxonomy" id="34034"/>
    <lineage>
        <taxon>Bacteria</taxon>
        <taxon>Deltaproteobacteria</taxon>
        <taxon>environmental samples</taxon>
    </lineage>
</organism>
<dbReference type="InterPro" id="IPR002078">
    <property type="entry name" value="Sigma_54_int"/>
</dbReference>
<dbReference type="Pfam" id="PF00158">
    <property type="entry name" value="Sigma54_activat"/>
    <property type="match status" value="1"/>
</dbReference>
<dbReference type="PROSITE" id="PS50045">
    <property type="entry name" value="SIGMA54_INTERACT_4"/>
    <property type="match status" value="1"/>
</dbReference>
<dbReference type="Gene3D" id="3.30.450.40">
    <property type="match status" value="1"/>
</dbReference>
<dbReference type="GO" id="GO:0006355">
    <property type="term" value="P:regulation of DNA-templated transcription"/>
    <property type="evidence" value="ECO:0007669"/>
    <property type="project" value="InterPro"/>
</dbReference>
<dbReference type="InterPro" id="IPR002197">
    <property type="entry name" value="HTH_Fis"/>
</dbReference>
<keyword evidence="1" id="KW-0547">Nucleotide-binding</keyword>
<accession>A0A212JBI3</accession>
<keyword evidence="4" id="KW-0238">DNA-binding</keyword>
<keyword evidence="2" id="KW-0067">ATP-binding</keyword>
<feature type="domain" description="Sigma-54 factor interaction" evidence="7">
    <location>
        <begin position="270"/>
        <end position="500"/>
    </location>
</feature>
<evidence type="ECO:0000256" key="1">
    <source>
        <dbReference type="ARBA" id="ARBA00022741"/>
    </source>
</evidence>
<dbReference type="PANTHER" id="PTHR32071">
    <property type="entry name" value="TRANSCRIPTIONAL REGULATORY PROTEIN"/>
    <property type="match status" value="1"/>
</dbReference>
<evidence type="ECO:0000259" key="7">
    <source>
        <dbReference type="PROSITE" id="PS50045"/>
    </source>
</evidence>
<dbReference type="Pfam" id="PF13185">
    <property type="entry name" value="GAF_2"/>
    <property type="match status" value="1"/>
</dbReference>
<dbReference type="SUPFAM" id="SSF55781">
    <property type="entry name" value="GAF domain-like"/>
    <property type="match status" value="1"/>
</dbReference>